<accession>A0A6J4MY20</accession>
<feature type="non-terminal residue" evidence="2">
    <location>
        <position position="122"/>
    </location>
</feature>
<proteinExistence type="predicted"/>
<gene>
    <name evidence="2" type="ORF">AVDCRST_MAG32-515</name>
</gene>
<sequence>DGSAAADRDRRVAGAHRRRPGVRRPRPGPGLGAARARGRGGGCRARGDGGRLRAAGARWSRPRRGAGRHTGGIPPHRPAAPPDRVRMVAGRAQSRSDRRPGGGVAHPGLHGAPRDADLGRRV</sequence>
<name>A0A6J4MY20_9ACTN</name>
<evidence type="ECO:0000256" key="1">
    <source>
        <dbReference type="SAM" id="MobiDB-lite"/>
    </source>
</evidence>
<organism evidence="2">
    <name type="scientific">uncultured Nocardioides sp</name>
    <dbReference type="NCBI Taxonomy" id="198441"/>
    <lineage>
        <taxon>Bacteria</taxon>
        <taxon>Bacillati</taxon>
        <taxon>Actinomycetota</taxon>
        <taxon>Actinomycetes</taxon>
        <taxon>Propionibacteriales</taxon>
        <taxon>Nocardioidaceae</taxon>
        <taxon>Nocardioides</taxon>
        <taxon>environmental samples</taxon>
    </lineage>
</organism>
<dbReference type="EMBL" id="CADCUM010000026">
    <property type="protein sequence ID" value="CAA9369779.1"/>
    <property type="molecule type" value="Genomic_DNA"/>
</dbReference>
<feature type="compositionally biased region" description="Basic and acidic residues" evidence="1">
    <location>
        <begin position="112"/>
        <end position="122"/>
    </location>
</feature>
<dbReference type="AlphaFoldDB" id="A0A6J4MY20"/>
<reference evidence="2" key="1">
    <citation type="submission" date="2020-02" db="EMBL/GenBank/DDBJ databases">
        <authorList>
            <person name="Meier V. D."/>
        </authorList>
    </citation>
    <scope>NUCLEOTIDE SEQUENCE</scope>
    <source>
        <strain evidence="2">AVDCRST_MAG32</strain>
    </source>
</reference>
<feature type="compositionally biased region" description="Basic and acidic residues" evidence="1">
    <location>
        <begin position="1"/>
        <end position="12"/>
    </location>
</feature>
<feature type="non-terminal residue" evidence="2">
    <location>
        <position position="1"/>
    </location>
</feature>
<feature type="compositionally biased region" description="Basic residues" evidence="1">
    <location>
        <begin position="13"/>
        <end position="26"/>
    </location>
</feature>
<feature type="region of interest" description="Disordered" evidence="1">
    <location>
        <begin position="1"/>
        <end position="122"/>
    </location>
</feature>
<protein>
    <submittedName>
        <fullName evidence="2">Uncharacterized protein</fullName>
    </submittedName>
</protein>
<evidence type="ECO:0000313" key="2">
    <source>
        <dbReference type="EMBL" id="CAA9369779.1"/>
    </source>
</evidence>